<protein>
    <submittedName>
        <fullName evidence="3">Complement C7</fullName>
    </submittedName>
</protein>
<dbReference type="InterPro" id="IPR052685">
    <property type="entry name" value="Apoptosis_Repressor_CARD"/>
</dbReference>
<proteinExistence type="predicted"/>
<evidence type="ECO:0000313" key="4">
    <source>
        <dbReference type="Proteomes" id="UP000314981"/>
    </source>
</evidence>
<reference evidence="3" key="3">
    <citation type="submission" date="2025-09" db="UniProtKB">
        <authorList>
            <consortium name="Ensembl"/>
        </authorList>
    </citation>
    <scope>IDENTIFICATION</scope>
</reference>
<dbReference type="PANTHER" id="PTHR22797:SF36">
    <property type="entry name" value="CASPASE RECRUITMENT DOMAIN-CONTAINING PROTEIN 6"/>
    <property type="match status" value="1"/>
</dbReference>
<evidence type="ECO:0000259" key="2">
    <source>
        <dbReference type="PROSITE" id="PS50209"/>
    </source>
</evidence>
<dbReference type="SUPFAM" id="SSF47986">
    <property type="entry name" value="DEATH domain"/>
    <property type="match status" value="1"/>
</dbReference>
<dbReference type="Proteomes" id="UP000314981">
    <property type="component" value="Chromosome 20"/>
</dbReference>
<dbReference type="AlphaFoldDB" id="A0A4W2CBH7"/>
<name>A0A4W2CBH7_BOBOX</name>
<dbReference type="SMART" id="SM00114">
    <property type="entry name" value="CARD"/>
    <property type="match status" value="1"/>
</dbReference>
<accession>A0A4W2CBH7</accession>
<dbReference type="Pfam" id="PF00619">
    <property type="entry name" value="CARD"/>
    <property type="match status" value="1"/>
</dbReference>
<sequence length="303" mass="34710">MAAGSVPSQIIEKERKKLLEILQQDPDCILDTLTSRKLISEEEYEILENITDPLKKSRKLLILVQKKGEVSCQLFLNCLFNTFSQSATICNLNQEVLKHEYIEPPLPIGASKEDVFLSGEKQPENPEITTSFKEKECMDLETSESFTDKKTSYQETAWSSKENEKEDNTSKFTSPQSVEIVEYEFPATIEYLQDGQRYEDPDDSLYLEQEDYLESVGYSEEANITLEEEAYSDPGGLYDDREDSVYLETTEFSDEEQHYEDPETGMSLEEEEEKSMEACSLPGPINSSLCCSPWGRKELDMTE</sequence>
<reference evidence="3 4" key="1">
    <citation type="submission" date="2018-11" db="EMBL/GenBank/DDBJ databases">
        <title>Haplotype-resolved cattle genomes.</title>
        <authorList>
            <person name="Low W.Y."/>
            <person name="Tearle R."/>
            <person name="Bickhart D.M."/>
            <person name="Rosen B.D."/>
            <person name="Koren S."/>
            <person name="Rhie A."/>
            <person name="Hiendleder S."/>
            <person name="Phillippy A.M."/>
            <person name="Smith T.P.L."/>
            <person name="Williams J.L."/>
        </authorList>
    </citation>
    <scope>NUCLEOTIDE SEQUENCE [LARGE SCALE GENOMIC DNA]</scope>
</reference>
<evidence type="ECO:0000256" key="1">
    <source>
        <dbReference type="SAM" id="MobiDB-lite"/>
    </source>
</evidence>
<reference evidence="3" key="2">
    <citation type="submission" date="2025-08" db="UniProtKB">
        <authorList>
            <consortium name="Ensembl"/>
        </authorList>
    </citation>
    <scope>IDENTIFICATION</scope>
</reference>
<organism evidence="3 4">
    <name type="scientific">Bos indicus x Bos taurus</name>
    <name type="common">Hybrid cattle</name>
    <dbReference type="NCBI Taxonomy" id="30522"/>
    <lineage>
        <taxon>Eukaryota</taxon>
        <taxon>Metazoa</taxon>
        <taxon>Chordata</taxon>
        <taxon>Craniata</taxon>
        <taxon>Vertebrata</taxon>
        <taxon>Euteleostomi</taxon>
        <taxon>Mammalia</taxon>
        <taxon>Eutheria</taxon>
        <taxon>Laurasiatheria</taxon>
        <taxon>Artiodactyla</taxon>
        <taxon>Ruminantia</taxon>
        <taxon>Pecora</taxon>
        <taxon>Bovidae</taxon>
        <taxon>Bovinae</taxon>
        <taxon>Bos</taxon>
    </lineage>
</organism>
<dbReference type="Ensembl" id="ENSBIXT00000018910.1">
    <property type="protein sequence ID" value="ENSBIXP00000010206.1"/>
    <property type="gene ID" value="ENSBIXG00000015732.1"/>
</dbReference>
<dbReference type="GO" id="GO:0042981">
    <property type="term" value="P:regulation of apoptotic process"/>
    <property type="evidence" value="ECO:0007669"/>
    <property type="project" value="InterPro"/>
</dbReference>
<dbReference type="Gene3D" id="1.10.533.10">
    <property type="entry name" value="Death Domain, Fas"/>
    <property type="match status" value="1"/>
</dbReference>
<evidence type="ECO:0000313" key="3">
    <source>
        <dbReference type="Ensembl" id="ENSBIXP00000010206.1"/>
    </source>
</evidence>
<dbReference type="OMA" id="EWEDENP"/>
<feature type="domain" description="CARD" evidence="2">
    <location>
        <begin position="3"/>
        <end position="79"/>
    </location>
</feature>
<dbReference type="CDD" id="cd01671">
    <property type="entry name" value="CARD"/>
    <property type="match status" value="1"/>
</dbReference>
<dbReference type="PROSITE" id="PS50209">
    <property type="entry name" value="CARD"/>
    <property type="match status" value="1"/>
</dbReference>
<keyword evidence="4" id="KW-1185">Reference proteome</keyword>
<feature type="region of interest" description="Disordered" evidence="1">
    <location>
        <begin position="249"/>
        <end position="282"/>
    </location>
</feature>
<gene>
    <name evidence="3" type="primary">C7</name>
</gene>
<dbReference type="InterPro" id="IPR001315">
    <property type="entry name" value="CARD"/>
</dbReference>
<feature type="region of interest" description="Disordered" evidence="1">
    <location>
        <begin position="143"/>
        <end position="174"/>
    </location>
</feature>
<dbReference type="PANTHER" id="PTHR22797">
    <property type="entry name" value="CARD6/NUCLEOLAR PROTEIN 3"/>
    <property type="match status" value="1"/>
</dbReference>
<dbReference type="InterPro" id="IPR011029">
    <property type="entry name" value="DEATH-like_dom_sf"/>
</dbReference>